<proteinExistence type="predicted"/>
<dbReference type="AlphaFoldDB" id="A0A829Y4X8"/>
<accession>A0A829Y4X8</accession>
<protein>
    <recommendedName>
        <fullName evidence="2">DUF4342 domain-containing protein</fullName>
    </recommendedName>
</protein>
<dbReference type="InterPro" id="IPR025642">
    <property type="entry name" value="DUF4342"/>
</dbReference>
<evidence type="ECO:0000313" key="3">
    <source>
        <dbReference type="EMBL" id="GFE78091.1"/>
    </source>
</evidence>
<feature type="domain" description="DUF4342" evidence="2">
    <location>
        <begin position="21"/>
        <end position="95"/>
    </location>
</feature>
<evidence type="ECO:0000259" key="2">
    <source>
        <dbReference type="Pfam" id="PF14242"/>
    </source>
</evidence>
<dbReference type="Pfam" id="PF14242">
    <property type="entry name" value="DUF4342"/>
    <property type="match status" value="1"/>
</dbReference>
<gene>
    <name evidence="3" type="ORF">GCM10011487_00910</name>
</gene>
<name>A0A829Y4X8_9GAMM</name>
<reference evidence="4" key="1">
    <citation type="submission" date="2020-01" db="EMBL/GenBank/DDBJ databases">
        <title>'Steroidobacter agaridevorans' sp. nov., agar-degrading bacteria isolated from rhizosphere soils.</title>
        <authorList>
            <person name="Ikenaga M."/>
            <person name="Kataoka M."/>
            <person name="Murouchi A."/>
            <person name="Katsuragi S."/>
            <person name="Sakai M."/>
        </authorList>
    </citation>
    <scope>NUCLEOTIDE SEQUENCE [LARGE SCALE GENOMIC DNA]</scope>
    <source>
        <strain evidence="4">YU21-B</strain>
    </source>
</reference>
<sequence>MTIPGGTAMTETHSTRNEPPRSEEFQFSGDTLLAKIKEIIRAGNVRRVIIKNEEGRVLIDIPLTLGVVGTLLAPQLAAIGAIAALVLKGSIVIEKEAETPSTVTPSL</sequence>
<comment type="caution">
    <text evidence="3">The sequence shown here is derived from an EMBL/GenBank/DDBJ whole genome shotgun (WGS) entry which is preliminary data.</text>
</comment>
<feature type="region of interest" description="Disordered" evidence="1">
    <location>
        <begin position="1"/>
        <end position="25"/>
    </location>
</feature>
<feature type="compositionally biased region" description="Basic and acidic residues" evidence="1">
    <location>
        <begin position="13"/>
        <end position="24"/>
    </location>
</feature>
<dbReference type="RefSeq" id="WP_161810026.1">
    <property type="nucleotide sequence ID" value="NZ_BLJN01000001.1"/>
</dbReference>
<evidence type="ECO:0000313" key="4">
    <source>
        <dbReference type="Proteomes" id="UP000445000"/>
    </source>
</evidence>
<dbReference type="Proteomes" id="UP000445000">
    <property type="component" value="Unassembled WGS sequence"/>
</dbReference>
<evidence type="ECO:0000256" key="1">
    <source>
        <dbReference type="SAM" id="MobiDB-lite"/>
    </source>
</evidence>
<organism evidence="3 4">
    <name type="scientific">Steroidobacter agaridevorans</name>
    <dbReference type="NCBI Taxonomy" id="2695856"/>
    <lineage>
        <taxon>Bacteria</taxon>
        <taxon>Pseudomonadati</taxon>
        <taxon>Pseudomonadota</taxon>
        <taxon>Gammaproteobacteria</taxon>
        <taxon>Steroidobacterales</taxon>
        <taxon>Steroidobacteraceae</taxon>
        <taxon>Steroidobacter</taxon>
    </lineage>
</organism>
<keyword evidence="4" id="KW-1185">Reference proteome</keyword>
<dbReference type="EMBL" id="BLJN01000001">
    <property type="protein sequence ID" value="GFE78091.1"/>
    <property type="molecule type" value="Genomic_DNA"/>
</dbReference>